<evidence type="ECO:0000256" key="1">
    <source>
        <dbReference type="SAM" id="Phobius"/>
    </source>
</evidence>
<accession>A0AAV0UDD0</accession>
<evidence type="ECO:0000313" key="5">
    <source>
        <dbReference type="Proteomes" id="UP001157938"/>
    </source>
</evidence>
<feature type="chain" id="PRO_5043773916" evidence="2">
    <location>
        <begin position="24"/>
        <end position="134"/>
    </location>
</feature>
<dbReference type="Proteomes" id="UP001157938">
    <property type="component" value="Unassembled WGS sequence"/>
</dbReference>
<keyword evidence="1" id="KW-0812">Transmembrane</keyword>
<protein>
    <submittedName>
        <fullName evidence="4">Uncharacterized protein</fullName>
    </submittedName>
</protein>
<feature type="signal peptide" evidence="2">
    <location>
        <begin position="1"/>
        <end position="23"/>
    </location>
</feature>
<comment type="caution">
    <text evidence="4">The sequence shown here is derived from an EMBL/GenBank/DDBJ whole genome shotgun (WGS) entry which is preliminary data.</text>
</comment>
<evidence type="ECO:0000313" key="3">
    <source>
        <dbReference type="EMBL" id="CAH0494121.1"/>
    </source>
</evidence>
<sequence>MRIRTLDVFLATLYMMTTTFVSSDDMATDSRGDGKETVAQLLANVQAAVADDEALANMFDITNASQMSEEELTKVLQNILPVSLSDSSLNSLSDSMEPTKDASAAVDTVSGALTASLSVTMVVLISVAALFASL</sequence>
<dbReference type="EMBL" id="CANTFK010000949">
    <property type="protein sequence ID" value="CAI5734368.1"/>
    <property type="molecule type" value="Genomic_DNA"/>
</dbReference>
<feature type="transmembrane region" description="Helical" evidence="1">
    <location>
        <begin position="112"/>
        <end position="132"/>
    </location>
</feature>
<organism evidence="4 6">
    <name type="scientific">Peronospora farinosa</name>
    <dbReference type="NCBI Taxonomy" id="134698"/>
    <lineage>
        <taxon>Eukaryota</taxon>
        <taxon>Sar</taxon>
        <taxon>Stramenopiles</taxon>
        <taxon>Oomycota</taxon>
        <taxon>Peronosporomycetes</taxon>
        <taxon>Peronosporales</taxon>
        <taxon>Peronosporaceae</taxon>
        <taxon>Peronospora</taxon>
    </lineage>
</organism>
<dbReference type="EMBL" id="CAKLBC010001892">
    <property type="protein sequence ID" value="CAH0494121.1"/>
    <property type="molecule type" value="Genomic_DNA"/>
</dbReference>
<keyword evidence="1" id="KW-0472">Membrane</keyword>
<reference evidence="3 5" key="1">
    <citation type="submission" date="2021-11" db="EMBL/GenBank/DDBJ databases">
        <authorList>
            <person name="Islam A."/>
            <person name="Islam S."/>
            <person name="Flora M.S."/>
            <person name="Rahman M."/>
            <person name="Ziaur R.M."/>
            <person name="Epstein J.H."/>
            <person name="Hassan M."/>
            <person name="Klassen M."/>
            <person name="Woodard K."/>
            <person name="Webb A."/>
            <person name="Webby R.J."/>
            <person name="El Zowalaty M.E."/>
        </authorList>
    </citation>
    <scope>NUCLEOTIDE SEQUENCE [LARGE SCALE GENOMIC DNA]</scope>
    <source>
        <strain evidence="3">Pf1</strain>
    </source>
</reference>
<proteinExistence type="predicted"/>
<name>A0AAV0UDD0_9STRA</name>
<evidence type="ECO:0000313" key="4">
    <source>
        <dbReference type="EMBL" id="CAI5734368.1"/>
    </source>
</evidence>
<dbReference type="Proteomes" id="UP001159659">
    <property type="component" value="Unassembled WGS sequence"/>
</dbReference>
<dbReference type="AlphaFoldDB" id="A0AAV0UDD0"/>
<reference evidence="4" key="2">
    <citation type="submission" date="2022-12" db="EMBL/GenBank/DDBJ databases">
        <authorList>
            <person name="Webb A."/>
        </authorList>
    </citation>
    <scope>NUCLEOTIDE SEQUENCE</scope>
    <source>
        <strain evidence="4">Pf2</strain>
    </source>
</reference>
<evidence type="ECO:0000313" key="6">
    <source>
        <dbReference type="Proteomes" id="UP001159659"/>
    </source>
</evidence>
<evidence type="ECO:0000256" key="2">
    <source>
        <dbReference type="SAM" id="SignalP"/>
    </source>
</evidence>
<keyword evidence="2" id="KW-0732">Signal</keyword>
<keyword evidence="5" id="KW-1185">Reference proteome</keyword>
<keyword evidence="1" id="KW-1133">Transmembrane helix</keyword>
<gene>
    <name evidence="3" type="ORF">PFR001_LOCUS9195</name>
    <name evidence="4" type="ORF">PFR002_LOCUS7462</name>
</gene>